<dbReference type="GO" id="GO:0016301">
    <property type="term" value="F:kinase activity"/>
    <property type="evidence" value="ECO:0007669"/>
    <property type="project" value="InterPro"/>
</dbReference>
<dbReference type="AlphaFoldDB" id="A0A2N1IQ96"/>
<sequence length="244" mass="27487">MGAPKLRVFAGPNGSGKSTIKDQIPARLVNLYVNADELEKSAKTTGFIDLSDYGLELTEQALRTYLTQHPLIIRAGLQESAGRLTLVGQKIEFRGVDVNSYHAAVIADLIRHQLLERRISFTFETVMSSSEKVRFMETAQQMGYRTYLYFVATDSPQINILRVANRVDDGGHDVPRDKITQRYARTLSLLPEAISAANRAYIFDNSGDESVFLAEITDGTTLEFHQDDMPDWFINAYLSRVWES</sequence>
<dbReference type="InterPro" id="IPR027417">
    <property type="entry name" value="P-loop_NTPase"/>
</dbReference>
<dbReference type="SUPFAM" id="SSF52540">
    <property type="entry name" value="P-loop containing nucleoside triphosphate hydrolases"/>
    <property type="match status" value="1"/>
</dbReference>
<evidence type="ECO:0000256" key="1">
    <source>
        <dbReference type="ARBA" id="ARBA00022741"/>
    </source>
</evidence>
<gene>
    <name evidence="4" type="ORF">CXB65_16505</name>
</gene>
<evidence type="ECO:0000313" key="5">
    <source>
        <dbReference type="Proteomes" id="UP000233399"/>
    </source>
</evidence>
<organism evidence="4 5">
    <name type="scientific">Pseudomonas monteilii</name>
    <dbReference type="NCBI Taxonomy" id="76759"/>
    <lineage>
        <taxon>Bacteria</taxon>
        <taxon>Pseudomonadati</taxon>
        <taxon>Pseudomonadota</taxon>
        <taxon>Gammaproteobacteria</taxon>
        <taxon>Pseudomonadales</taxon>
        <taxon>Pseudomonadaceae</taxon>
        <taxon>Pseudomonas</taxon>
    </lineage>
</organism>
<dbReference type="PANTHER" id="PTHR39206:SF1">
    <property type="entry name" value="SLL8004 PROTEIN"/>
    <property type="match status" value="1"/>
</dbReference>
<comment type="caution">
    <text evidence="4">The sequence shown here is derived from an EMBL/GenBank/DDBJ whole genome shotgun (WGS) entry which is preliminary data.</text>
</comment>
<dbReference type="Proteomes" id="UP000233399">
    <property type="component" value="Unassembled WGS sequence"/>
</dbReference>
<keyword evidence="1" id="KW-0547">Nucleotide-binding</keyword>
<evidence type="ECO:0000259" key="3">
    <source>
        <dbReference type="Pfam" id="PF06414"/>
    </source>
</evidence>
<dbReference type="PANTHER" id="PTHR39206">
    <property type="entry name" value="SLL8004 PROTEIN"/>
    <property type="match status" value="1"/>
</dbReference>
<dbReference type="Gene3D" id="3.40.50.300">
    <property type="entry name" value="P-loop containing nucleotide triphosphate hydrolases"/>
    <property type="match status" value="1"/>
</dbReference>
<protein>
    <recommendedName>
        <fullName evidence="3">Zeta toxin domain-containing protein</fullName>
    </recommendedName>
</protein>
<accession>A0A2N1IQ96</accession>
<dbReference type="EMBL" id="PJCG01000029">
    <property type="protein sequence ID" value="PKI20765.1"/>
    <property type="molecule type" value="Genomic_DNA"/>
</dbReference>
<name>A0A2N1IQ96_9PSED</name>
<evidence type="ECO:0000256" key="2">
    <source>
        <dbReference type="ARBA" id="ARBA00022840"/>
    </source>
</evidence>
<dbReference type="InterPro" id="IPR010488">
    <property type="entry name" value="Zeta_toxin_domain"/>
</dbReference>
<evidence type="ECO:0000313" key="4">
    <source>
        <dbReference type="EMBL" id="PKI20765.1"/>
    </source>
</evidence>
<dbReference type="RefSeq" id="WP_021784482.1">
    <property type="nucleotide sequence ID" value="NZ_JENF01000260.1"/>
</dbReference>
<reference evidence="4 5" key="1">
    <citation type="submission" date="2017-12" db="EMBL/GenBank/DDBJ databases">
        <title>Isolation and characterization of an aerobic denitrifying Pseudomonas monteilii CY06 from aquaculture ponds.</title>
        <authorList>
            <person name="Ma Q."/>
            <person name="Cai Y."/>
            <person name="He Z."/>
        </authorList>
    </citation>
    <scope>NUCLEOTIDE SEQUENCE [LARGE SCALE GENOMIC DNA]</scope>
    <source>
        <strain evidence="4 5">CY06</strain>
    </source>
</reference>
<dbReference type="Pfam" id="PF06414">
    <property type="entry name" value="Zeta_toxin"/>
    <property type="match status" value="1"/>
</dbReference>
<dbReference type="GO" id="GO:0005524">
    <property type="term" value="F:ATP binding"/>
    <property type="evidence" value="ECO:0007669"/>
    <property type="project" value="UniProtKB-KW"/>
</dbReference>
<proteinExistence type="predicted"/>
<feature type="domain" description="Zeta toxin" evidence="3">
    <location>
        <begin position="106"/>
        <end position="211"/>
    </location>
</feature>
<keyword evidence="2" id="KW-0067">ATP-binding</keyword>